<evidence type="ECO:0000313" key="5">
    <source>
        <dbReference type="EMBL" id="VWD19047.1"/>
    </source>
</evidence>
<evidence type="ECO:0000256" key="1">
    <source>
        <dbReference type="ARBA" id="ARBA00023015"/>
    </source>
</evidence>
<dbReference type="Proteomes" id="UP000494274">
    <property type="component" value="Unassembled WGS sequence"/>
</dbReference>
<keyword evidence="3" id="KW-0804">Transcription</keyword>
<dbReference type="SMART" id="SM00347">
    <property type="entry name" value="HTH_MARR"/>
    <property type="match status" value="1"/>
</dbReference>
<dbReference type="InterPro" id="IPR036390">
    <property type="entry name" value="WH_DNA-bd_sf"/>
</dbReference>
<dbReference type="PANTHER" id="PTHR42756">
    <property type="entry name" value="TRANSCRIPTIONAL REGULATOR, MARR"/>
    <property type="match status" value="1"/>
</dbReference>
<reference evidence="5 6" key="1">
    <citation type="submission" date="2019-09" db="EMBL/GenBank/DDBJ databases">
        <authorList>
            <person name="Depoorter E."/>
        </authorList>
    </citation>
    <scope>NUCLEOTIDE SEQUENCE [LARGE SCALE GENOMIC DNA]</scope>
    <source>
        <strain evidence="5">R-18112</strain>
    </source>
</reference>
<dbReference type="PRINTS" id="PR00598">
    <property type="entry name" value="HTHMARR"/>
</dbReference>
<dbReference type="AlphaFoldDB" id="A0A6P2YAE9"/>
<dbReference type="InterPro" id="IPR000835">
    <property type="entry name" value="HTH_MarR-typ"/>
</dbReference>
<evidence type="ECO:0000313" key="6">
    <source>
        <dbReference type="Proteomes" id="UP000494274"/>
    </source>
</evidence>
<dbReference type="Gene3D" id="1.10.10.10">
    <property type="entry name" value="Winged helix-like DNA-binding domain superfamily/Winged helix DNA-binding domain"/>
    <property type="match status" value="1"/>
</dbReference>
<dbReference type="SUPFAM" id="SSF46785">
    <property type="entry name" value="Winged helix' DNA-binding domain"/>
    <property type="match status" value="1"/>
</dbReference>
<dbReference type="PANTHER" id="PTHR42756:SF1">
    <property type="entry name" value="TRANSCRIPTIONAL REPRESSOR OF EMRAB OPERON"/>
    <property type="match status" value="1"/>
</dbReference>
<sequence>MNTTLSVTPSFRPYSTDNYRVEDSLGHLIVVAHGLLLRHIDQRMEPFDITSAQWKVLIRVLVGDVRSSSALCRELGCDTGAMTRMLDRLEEKGFVHRERSHEDRRLVLVTPTESSRVMQRPLVSAAVNALNDALSDFSVTEFALLKRLLGRLIANLNP</sequence>
<keyword evidence="2" id="KW-0238">DNA-binding</keyword>
<dbReference type="GO" id="GO:0003677">
    <property type="term" value="F:DNA binding"/>
    <property type="evidence" value="ECO:0007669"/>
    <property type="project" value="UniProtKB-KW"/>
</dbReference>
<dbReference type="Pfam" id="PF01047">
    <property type="entry name" value="MarR"/>
    <property type="match status" value="1"/>
</dbReference>
<gene>
    <name evidence="5" type="ORF">BLA18112_05215</name>
</gene>
<accession>A0A6P2YAE9</accession>
<dbReference type="EMBL" id="CABVQI010000018">
    <property type="protein sequence ID" value="VWD19047.1"/>
    <property type="molecule type" value="Genomic_DNA"/>
</dbReference>
<dbReference type="PROSITE" id="PS01117">
    <property type="entry name" value="HTH_MARR_1"/>
    <property type="match status" value="1"/>
</dbReference>
<dbReference type="InterPro" id="IPR023187">
    <property type="entry name" value="Tscrpt_reg_MarR-type_CS"/>
</dbReference>
<dbReference type="GO" id="GO:0003700">
    <property type="term" value="F:DNA-binding transcription factor activity"/>
    <property type="evidence" value="ECO:0007669"/>
    <property type="project" value="InterPro"/>
</dbReference>
<organism evidence="5 6">
    <name type="scientific">Burkholderia lata (strain ATCC 17760 / DSM 23089 / LMG 22485 / NCIMB 9086 / R18194 / 383)</name>
    <dbReference type="NCBI Taxonomy" id="482957"/>
    <lineage>
        <taxon>Bacteria</taxon>
        <taxon>Pseudomonadati</taxon>
        <taxon>Pseudomonadota</taxon>
        <taxon>Betaproteobacteria</taxon>
        <taxon>Burkholderiales</taxon>
        <taxon>Burkholderiaceae</taxon>
        <taxon>Burkholderia</taxon>
        <taxon>Burkholderia cepacia complex</taxon>
    </lineage>
</organism>
<feature type="domain" description="HTH marR-type" evidence="4">
    <location>
        <begin position="22"/>
        <end position="154"/>
    </location>
</feature>
<protein>
    <submittedName>
        <fullName evidence="5">MarR family transcriptional regulator</fullName>
    </submittedName>
</protein>
<name>A0A6P2YAE9_BURL3</name>
<evidence type="ECO:0000256" key="2">
    <source>
        <dbReference type="ARBA" id="ARBA00023125"/>
    </source>
</evidence>
<dbReference type="PROSITE" id="PS50995">
    <property type="entry name" value="HTH_MARR_2"/>
    <property type="match status" value="1"/>
</dbReference>
<evidence type="ECO:0000259" key="4">
    <source>
        <dbReference type="PROSITE" id="PS50995"/>
    </source>
</evidence>
<dbReference type="RefSeq" id="WP_175045936.1">
    <property type="nucleotide sequence ID" value="NZ_CABVQI010000018.1"/>
</dbReference>
<proteinExistence type="predicted"/>
<evidence type="ECO:0000256" key="3">
    <source>
        <dbReference type="ARBA" id="ARBA00023163"/>
    </source>
</evidence>
<dbReference type="InterPro" id="IPR036388">
    <property type="entry name" value="WH-like_DNA-bd_sf"/>
</dbReference>
<keyword evidence="1" id="KW-0805">Transcription regulation</keyword>